<dbReference type="NCBIfam" id="TIGR00697">
    <property type="entry name" value="queuosine precursor transporter"/>
    <property type="match status" value="1"/>
</dbReference>
<keyword evidence="1" id="KW-0812">Transmembrane</keyword>
<keyword evidence="1" id="KW-1003">Cell membrane</keyword>
<feature type="transmembrane region" description="Helical" evidence="1">
    <location>
        <begin position="165"/>
        <end position="185"/>
    </location>
</feature>
<comment type="caution">
    <text evidence="2">The sequence shown here is derived from an EMBL/GenBank/DDBJ whole genome shotgun (WGS) entry which is preliminary data.</text>
</comment>
<proteinExistence type="inferred from homology"/>
<dbReference type="Proteomes" id="UP000256379">
    <property type="component" value="Unassembled WGS sequence"/>
</dbReference>
<reference evidence="2 3" key="1">
    <citation type="submission" date="2018-04" db="EMBL/GenBank/DDBJ databases">
        <title>Novel Campyloabacter and Helicobacter Species and Strains.</title>
        <authorList>
            <person name="Mannion A.J."/>
            <person name="Shen Z."/>
            <person name="Fox J.G."/>
        </authorList>
    </citation>
    <scope>NUCLEOTIDE SEQUENCE [LARGE SCALE GENOMIC DNA]</scope>
    <source>
        <strain evidence="2 3">MIT 17-337</strain>
    </source>
</reference>
<dbReference type="PANTHER" id="PTHR34300:SF2">
    <property type="entry name" value="QUEUOSINE PRECURSOR TRANSPORTER-RELATED"/>
    <property type="match status" value="1"/>
</dbReference>
<accession>A0A3D8IJV4</accession>
<keyword evidence="1" id="KW-0813">Transport</keyword>
<comment type="similarity">
    <text evidence="1">Belongs to the vitamin uptake transporter (VUT/ECF) (TC 2.A.88) family. Q precursor transporter subfamily.</text>
</comment>
<dbReference type="InterPro" id="IPR003744">
    <property type="entry name" value="YhhQ"/>
</dbReference>
<evidence type="ECO:0000313" key="2">
    <source>
        <dbReference type="EMBL" id="RDU64944.1"/>
    </source>
</evidence>
<feature type="transmembrane region" description="Helical" evidence="1">
    <location>
        <begin position="41"/>
        <end position="59"/>
    </location>
</feature>
<dbReference type="AlphaFoldDB" id="A0A3D8IJV4"/>
<comment type="function">
    <text evidence="1">Involved in the import of queuosine (Q) precursors, required for Q precursor salvage.</text>
</comment>
<dbReference type="PROSITE" id="PS51257">
    <property type="entry name" value="PROKAR_LIPOPROTEIN"/>
    <property type="match status" value="1"/>
</dbReference>
<dbReference type="OrthoDB" id="7065604at2"/>
<feature type="transmembrane region" description="Helical" evidence="1">
    <location>
        <begin position="135"/>
        <end position="153"/>
    </location>
</feature>
<dbReference type="PANTHER" id="PTHR34300">
    <property type="entry name" value="QUEUOSINE PRECURSOR TRANSPORTER-RELATED"/>
    <property type="match status" value="1"/>
</dbReference>
<gene>
    <name evidence="2" type="ORF">CQA53_07250</name>
</gene>
<name>A0A3D8IJV4_9HELI</name>
<dbReference type="EMBL" id="NXLQ01000016">
    <property type="protein sequence ID" value="RDU64944.1"/>
    <property type="molecule type" value="Genomic_DNA"/>
</dbReference>
<feature type="transmembrane region" description="Helical" evidence="1">
    <location>
        <begin position="71"/>
        <end position="87"/>
    </location>
</feature>
<sequence length="193" mass="22437">MSYQPREIPMSNKILYGSAILFACIIVLSNYLVGFRILDTHITYGALSYPFSFLIMDILSEKFNRKDVMRALRIGLLLTFLPSLFIATTPTIAIASVSAFFISQFLDVVVFYRLKQKYPSFWWLRNGVSAGIAQLVDTFIFFHVAFFFTMPYYDVFMLFISDYGIKLLVNLLDIPVFYLIAIKTYKKFQFFSK</sequence>
<feature type="transmembrane region" description="Helical" evidence="1">
    <location>
        <begin position="14"/>
        <end position="35"/>
    </location>
</feature>
<dbReference type="HAMAP" id="MF_02088">
    <property type="entry name" value="Q_prec_transport"/>
    <property type="match status" value="1"/>
</dbReference>
<feature type="transmembrane region" description="Helical" evidence="1">
    <location>
        <begin position="93"/>
        <end position="114"/>
    </location>
</feature>
<keyword evidence="1" id="KW-1133">Transmembrane helix</keyword>
<keyword evidence="1" id="KW-0472">Membrane</keyword>
<dbReference type="RefSeq" id="WP_115543351.1">
    <property type="nucleotide sequence ID" value="NZ_NXLQ01000016.1"/>
</dbReference>
<dbReference type="GO" id="GO:0005886">
    <property type="term" value="C:plasma membrane"/>
    <property type="evidence" value="ECO:0007669"/>
    <property type="project" value="UniProtKB-SubCell"/>
</dbReference>
<organism evidence="2 3">
    <name type="scientific">Helicobacter didelphidarum</name>
    <dbReference type="NCBI Taxonomy" id="2040648"/>
    <lineage>
        <taxon>Bacteria</taxon>
        <taxon>Pseudomonadati</taxon>
        <taxon>Campylobacterota</taxon>
        <taxon>Epsilonproteobacteria</taxon>
        <taxon>Campylobacterales</taxon>
        <taxon>Helicobacteraceae</taxon>
        <taxon>Helicobacter</taxon>
    </lineage>
</organism>
<comment type="subcellular location">
    <subcellularLocation>
        <location evidence="1">Cell membrane</location>
        <topology evidence="1">Multi-pass membrane protein</topology>
    </subcellularLocation>
</comment>
<evidence type="ECO:0000313" key="3">
    <source>
        <dbReference type="Proteomes" id="UP000256379"/>
    </source>
</evidence>
<dbReference type="GO" id="GO:0022857">
    <property type="term" value="F:transmembrane transporter activity"/>
    <property type="evidence" value="ECO:0007669"/>
    <property type="project" value="UniProtKB-UniRule"/>
</dbReference>
<keyword evidence="3" id="KW-1185">Reference proteome</keyword>
<protein>
    <recommendedName>
        <fullName evidence="1">Probable queuosine precursor transporter</fullName>
        <shortName evidence="1">Q precursor transporter</shortName>
    </recommendedName>
</protein>
<dbReference type="Pfam" id="PF02592">
    <property type="entry name" value="Vut_1"/>
    <property type="match status" value="1"/>
</dbReference>
<evidence type="ECO:0000256" key="1">
    <source>
        <dbReference type="HAMAP-Rule" id="MF_02088"/>
    </source>
</evidence>